<dbReference type="OrthoDB" id="5244671at2"/>
<protein>
    <submittedName>
        <fullName evidence="1">Uncharacterized protein</fullName>
    </submittedName>
</protein>
<dbReference type="AlphaFoldDB" id="A0A419T0P8"/>
<name>A0A419T0P8_9FIRM</name>
<organism evidence="1 2">
    <name type="scientific">Lacrimispora algidixylanolytica</name>
    <dbReference type="NCBI Taxonomy" id="94868"/>
    <lineage>
        <taxon>Bacteria</taxon>
        <taxon>Bacillati</taxon>
        <taxon>Bacillota</taxon>
        <taxon>Clostridia</taxon>
        <taxon>Lachnospirales</taxon>
        <taxon>Lachnospiraceae</taxon>
        <taxon>Lacrimispora</taxon>
    </lineage>
</organism>
<dbReference type="Proteomes" id="UP000284277">
    <property type="component" value="Unassembled WGS sequence"/>
</dbReference>
<comment type="caution">
    <text evidence="1">The sequence shown here is derived from an EMBL/GenBank/DDBJ whole genome shotgun (WGS) entry which is preliminary data.</text>
</comment>
<evidence type="ECO:0000313" key="1">
    <source>
        <dbReference type="EMBL" id="RKD31150.1"/>
    </source>
</evidence>
<accession>A0A419T0P8</accession>
<reference evidence="1 2" key="1">
    <citation type="submission" date="2016-08" db="EMBL/GenBank/DDBJ databases">
        <title>A new outlook on sporulation: Clostridium algidixylanolyticum.</title>
        <authorList>
            <person name="Poppleton D.I."/>
            <person name="Gribaldo S."/>
        </authorList>
    </citation>
    <scope>NUCLEOTIDE SEQUENCE [LARGE SCALE GENOMIC DNA]</scope>
    <source>
        <strain evidence="1 2">SPL73</strain>
    </source>
</reference>
<gene>
    <name evidence="1" type="ORF">BET01_04690</name>
</gene>
<sequence>MSKYNALWEFVGKNEETTFQLSFEQIQDILGFEIDHSFLNYKKELTEYGYQVGKISLKGKTVIFNKIV</sequence>
<keyword evidence="2" id="KW-1185">Reference proteome</keyword>
<dbReference type="EMBL" id="MCIA01000023">
    <property type="protein sequence ID" value="RKD31150.1"/>
    <property type="molecule type" value="Genomic_DNA"/>
</dbReference>
<evidence type="ECO:0000313" key="2">
    <source>
        <dbReference type="Proteomes" id="UP000284277"/>
    </source>
</evidence>
<dbReference type="RefSeq" id="WP_120197368.1">
    <property type="nucleotide sequence ID" value="NZ_MCIA01000023.1"/>
</dbReference>
<proteinExistence type="predicted"/>